<comment type="caution">
    <text evidence="2">The sequence shown here is derived from an EMBL/GenBank/DDBJ whole genome shotgun (WGS) entry which is preliminary data.</text>
</comment>
<dbReference type="Gene3D" id="3.30.700.10">
    <property type="entry name" value="Glycoprotein, Type 4 Pilin"/>
    <property type="match status" value="1"/>
</dbReference>
<dbReference type="InterPro" id="IPR012902">
    <property type="entry name" value="N_methyl_site"/>
</dbReference>
<protein>
    <submittedName>
        <fullName evidence="2">Prepilin-type N-terminal cleavage/methylation domain-containing protein</fullName>
    </submittedName>
</protein>
<accession>A0A926UP61</accession>
<dbReference type="EMBL" id="JACJPY010000002">
    <property type="protein sequence ID" value="MBD2148734.1"/>
    <property type="molecule type" value="Genomic_DNA"/>
</dbReference>
<dbReference type="NCBIfam" id="TIGR02532">
    <property type="entry name" value="IV_pilin_GFxxxE"/>
    <property type="match status" value="1"/>
</dbReference>
<organism evidence="2 3">
    <name type="scientific">Pseudanabaena cinerea FACHB-1277</name>
    <dbReference type="NCBI Taxonomy" id="2949581"/>
    <lineage>
        <taxon>Bacteria</taxon>
        <taxon>Bacillati</taxon>
        <taxon>Cyanobacteriota</taxon>
        <taxon>Cyanophyceae</taxon>
        <taxon>Pseudanabaenales</taxon>
        <taxon>Pseudanabaenaceae</taxon>
        <taxon>Pseudanabaena</taxon>
        <taxon>Pseudanabaena cinerea</taxon>
    </lineage>
</organism>
<dbReference type="SUPFAM" id="SSF54523">
    <property type="entry name" value="Pili subunits"/>
    <property type="match status" value="1"/>
</dbReference>
<keyword evidence="1" id="KW-0472">Membrane</keyword>
<sequence length="198" mass="21403">MLNINSHLNILNMMFKSLPKAIAPQYRKNRKSQGFTLIEVLVVMVMVGVLTAIAAPAWSGFINSQRMNSSQTLVLQAIKTAQSEAKTRKVSDSKNSSGNRTRITFKSNAIRLDNVKANAGKDQKIEDGITLSVTSSGTLPVSGSDKYLEFDSRGFLPPTQSGLVPICVNLTNSTGKTKWIKIQTLLGAVVTGEGNCTL</sequence>
<keyword evidence="1" id="KW-0812">Transmembrane</keyword>
<dbReference type="RefSeq" id="WP_190349076.1">
    <property type="nucleotide sequence ID" value="NZ_JACJPY010000002.1"/>
</dbReference>
<dbReference type="Pfam" id="PF07963">
    <property type="entry name" value="N_methyl"/>
    <property type="match status" value="1"/>
</dbReference>
<evidence type="ECO:0000313" key="3">
    <source>
        <dbReference type="Proteomes" id="UP000631421"/>
    </source>
</evidence>
<name>A0A926UP61_9CYAN</name>
<reference evidence="2" key="2">
    <citation type="submission" date="2020-08" db="EMBL/GenBank/DDBJ databases">
        <authorList>
            <person name="Chen M."/>
            <person name="Teng W."/>
            <person name="Zhao L."/>
            <person name="Hu C."/>
            <person name="Zhou Y."/>
            <person name="Han B."/>
            <person name="Song L."/>
            <person name="Shu W."/>
        </authorList>
    </citation>
    <scope>NUCLEOTIDE SEQUENCE</scope>
    <source>
        <strain evidence="2">FACHB-1277</strain>
    </source>
</reference>
<reference evidence="2" key="1">
    <citation type="journal article" date="2015" name="ISME J.">
        <title>Draft Genome Sequence of Streptomyces incarnatus NRRL8089, which Produces the Nucleoside Antibiotic Sinefungin.</title>
        <authorList>
            <person name="Oshima K."/>
            <person name="Hattori M."/>
            <person name="Shimizu H."/>
            <person name="Fukuda K."/>
            <person name="Nemoto M."/>
            <person name="Inagaki K."/>
            <person name="Tamura T."/>
        </authorList>
    </citation>
    <scope>NUCLEOTIDE SEQUENCE</scope>
    <source>
        <strain evidence="2">FACHB-1277</strain>
    </source>
</reference>
<keyword evidence="3" id="KW-1185">Reference proteome</keyword>
<dbReference type="Proteomes" id="UP000631421">
    <property type="component" value="Unassembled WGS sequence"/>
</dbReference>
<proteinExistence type="predicted"/>
<dbReference type="AlphaFoldDB" id="A0A926UP61"/>
<dbReference type="InterPro" id="IPR045584">
    <property type="entry name" value="Pilin-like"/>
</dbReference>
<evidence type="ECO:0000256" key="1">
    <source>
        <dbReference type="SAM" id="Phobius"/>
    </source>
</evidence>
<feature type="transmembrane region" description="Helical" evidence="1">
    <location>
        <begin position="35"/>
        <end position="58"/>
    </location>
</feature>
<dbReference type="PROSITE" id="PS00409">
    <property type="entry name" value="PROKAR_NTER_METHYL"/>
    <property type="match status" value="1"/>
</dbReference>
<gene>
    <name evidence="2" type="ORF">H6F44_01125</name>
</gene>
<keyword evidence="1" id="KW-1133">Transmembrane helix</keyword>
<evidence type="ECO:0000313" key="2">
    <source>
        <dbReference type="EMBL" id="MBD2148734.1"/>
    </source>
</evidence>